<dbReference type="AlphaFoldDB" id="A0A5D2LDA5"/>
<dbReference type="EMBL" id="CM017626">
    <property type="protein sequence ID" value="TYH77128.1"/>
    <property type="molecule type" value="Genomic_DNA"/>
</dbReference>
<proteinExistence type="predicted"/>
<sequence>MPMFIFDFPQFAFRCRNLHCTTNQQQRSSSYLEAHKISRIIDDFILEESKSGQVVCQT</sequence>
<keyword evidence="2" id="KW-1185">Reference proteome</keyword>
<reference evidence="1 2" key="1">
    <citation type="submission" date="2019-07" db="EMBL/GenBank/DDBJ databases">
        <title>WGS assembly of Gossypium tomentosum.</title>
        <authorList>
            <person name="Chen Z.J."/>
            <person name="Sreedasyam A."/>
            <person name="Ando A."/>
            <person name="Song Q."/>
            <person name="De L."/>
            <person name="Hulse-Kemp A."/>
            <person name="Ding M."/>
            <person name="Ye W."/>
            <person name="Kirkbride R."/>
            <person name="Jenkins J."/>
            <person name="Plott C."/>
            <person name="Lovell J."/>
            <person name="Lin Y.-M."/>
            <person name="Vaughn R."/>
            <person name="Liu B."/>
            <person name="Li W."/>
            <person name="Simpson S."/>
            <person name="Scheffler B."/>
            <person name="Saski C."/>
            <person name="Grover C."/>
            <person name="Hu G."/>
            <person name="Conover J."/>
            <person name="Carlson J."/>
            <person name="Shu S."/>
            <person name="Boston L."/>
            <person name="Williams M."/>
            <person name="Peterson D."/>
            <person name="Mcgee K."/>
            <person name="Jones D."/>
            <person name="Wendel J."/>
            <person name="Stelly D."/>
            <person name="Grimwood J."/>
            <person name="Schmutz J."/>
        </authorList>
    </citation>
    <scope>NUCLEOTIDE SEQUENCE [LARGE SCALE GENOMIC DNA]</scope>
    <source>
        <strain evidence="1">7179.01</strain>
    </source>
</reference>
<accession>A0A5D2LDA5</accession>
<name>A0A5D2LDA5_GOSTO</name>
<protein>
    <submittedName>
        <fullName evidence="1">Uncharacterized protein</fullName>
    </submittedName>
</protein>
<dbReference type="Proteomes" id="UP000322667">
    <property type="component" value="Chromosome D04"/>
</dbReference>
<organism evidence="1 2">
    <name type="scientific">Gossypium tomentosum</name>
    <name type="common">Hawaiian cotton</name>
    <name type="synonym">Gossypium sandvicense</name>
    <dbReference type="NCBI Taxonomy" id="34277"/>
    <lineage>
        <taxon>Eukaryota</taxon>
        <taxon>Viridiplantae</taxon>
        <taxon>Streptophyta</taxon>
        <taxon>Embryophyta</taxon>
        <taxon>Tracheophyta</taxon>
        <taxon>Spermatophyta</taxon>
        <taxon>Magnoliopsida</taxon>
        <taxon>eudicotyledons</taxon>
        <taxon>Gunneridae</taxon>
        <taxon>Pentapetalae</taxon>
        <taxon>rosids</taxon>
        <taxon>malvids</taxon>
        <taxon>Malvales</taxon>
        <taxon>Malvaceae</taxon>
        <taxon>Malvoideae</taxon>
        <taxon>Gossypium</taxon>
    </lineage>
</organism>
<gene>
    <name evidence="1" type="ORF">ES332_D04G131700v1</name>
</gene>
<evidence type="ECO:0000313" key="1">
    <source>
        <dbReference type="EMBL" id="TYH77128.1"/>
    </source>
</evidence>
<evidence type="ECO:0000313" key="2">
    <source>
        <dbReference type="Proteomes" id="UP000322667"/>
    </source>
</evidence>